<evidence type="ECO:0000313" key="3">
    <source>
        <dbReference type="EMBL" id="MDN8598638.1"/>
    </source>
</evidence>
<feature type="chain" id="PRO_5045565818" description="Secreted protein" evidence="2">
    <location>
        <begin position="20"/>
        <end position="94"/>
    </location>
</feature>
<sequence>MNKIRIALICAALSCVALTGCTSDQLKETQKTERQVLSNKQQTDRQVERAEKSLAISSASMAAAAANLSSKKQQQKQADEDLQQLLCPQSEAAK</sequence>
<comment type="caution">
    <text evidence="3">The sequence shown here is derived from an EMBL/GenBank/DDBJ whole genome shotgun (WGS) entry which is preliminary data.</text>
</comment>
<accession>A0ABT8PRG5</accession>
<keyword evidence="2" id="KW-0732">Signal</keyword>
<evidence type="ECO:0000256" key="1">
    <source>
        <dbReference type="SAM" id="MobiDB-lite"/>
    </source>
</evidence>
<evidence type="ECO:0008006" key="5">
    <source>
        <dbReference type="Google" id="ProtNLM"/>
    </source>
</evidence>
<reference evidence="3 4" key="1">
    <citation type="submission" date="2023-07" db="EMBL/GenBank/DDBJ databases">
        <title>Citrobacter selenititolerans sp. nov., isolated from seleniferous soil.</title>
        <authorList>
            <person name="Zhang S."/>
            <person name="Li K."/>
            <person name="Peng J."/>
            <person name="Wang H."/>
            <person name="Sun J."/>
            <person name="Guo Y."/>
        </authorList>
    </citation>
    <scope>NUCLEOTIDE SEQUENCE [LARGE SCALE GENOMIC DNA]</scope>
    <source>
        <strain evidence="3 4">S2-9</strain>
    </source>
</reference>
<evidence type="ECO:0000256" key="2">
    <source>
        <dbReference type="SAM" id="SignalP"/>
    </source>
</evidence>
<feature type="compositionally biased region" description="Basic and acidic residues" evidence="1">
    <location>
        <begin position="42"/>
        <end position="52"/>
    </location>
</feature>
<dbReference type="EMBL" id="JAUJYW010000002">
    <property type="protein sequence ID" value="MDN8598638.1"/>
    <property type="molecule type" value="Genomic_DNA"/>
</dbReference>
<protein>
    <recommendedName>
        <fullName evidence="5">Secreted protein</fullName>
    </recommendedName>
</protein>
<dbReference type="Proteomes" id="UP001174867">
    <property type="component" value="Unassembled WGS sequence"/>
</dbReference>
<name>A0ABT8PRG5_9ENTR</name>
<evidence type="ECO:0000313" key="4">
    <source>
        <dbReference type="Proteomes" id="UP001174867"/>
    </source>
</evidence>
<gene>
    <name evidence="3" type="ORF">Q0A17_04270</name>
</gene>
<keyword evidence="4" id="KW-1185">Reference proteome</keyword>
<dbReference type="RefSeq" id="WP_301697145.1">
    <property type="nucleotide sequence ID" value="NZ_JAUJYW010000002.1"/>
</dbReference>
<proteinExistence type="predicted"/>
<feature type="signal peptide" evidence="2">
    <location>
        <begin position="1"/>
        <end position="19"/>
    </location>
</feature>
<feature type="region of interest" description="Disordered" evidence="1">
    <location>
        <begin position="29"/>
        <end position="52"/>
    </location>
</feature>
<organism evidence="3 4">
    <name type="scientific">Citrobacter enshiensis</name>
    <dbReference type="NCBI Taxonomy" id="2971264"/>
    <lineage>
        <taxon>Bacteria</taxon>
        <taxon>Pseudomonadati</taxon>
        <taxon>Pseudomonadota</taxon>
        <taxon>Gammaproteobacteria</taxon>
        <taxon>Enterobacterales</taxon>
        <taxon>Enterobacteriaceae</taxon>
        <taxon>Citrobacter</taxon>
    </lineage>
</organism>
<dbReference type="PROSITE" id="PS51257">
    <property type="entry name" value="PROKAR_LIPOPROTEIN"/>
    <property type="match status" value="1"/>
</dbReference>